<name>A0AAP2W884_9EURY</name>
<dbReference type="Gene3D" id="3.20.20.70">
    <property type="entry name" value="Aldolase class I"/>
    <property type="match status" value="1"/>
</dbReference>
<evidence type="ECO:0000256" key="3">
    <source>
        <dbReference type="ARBA" id="ARBA00023004"/>
    </source>
</evidence>
<dbReference type="InterPro" id="IPR010994">
    <property type="entry name" value="RuvA_2-like"/>
</dbReference>
<dbReference type="InterPro" id="IPR023874">
    <property type="entry name" value="DNA_rSAM_put"/>
</dbReference>
<dbReference type="SUPFAM" id="SSF47781">
    <property type="entry name" value="RuvA domain 2-like"/>
    <property type="match status" value="1"/>
</dbReference>
<dbReference type="InterPro" id="IPR007197">
    <property type="entry name" value="rSAM"/>
</dbReference>
<dbReference type="InterPro" id="IPR013785">
    <property type="entry name" value="Aldolase_TIM"/>
</dbReference>
<evidence type="ECO:0000256" key="2">
    <source>
        <dbReference type="ARBA" id="ARBA00022723"/>
    </source>
</evidence>
<dbReference type="SFLD" id="SFLDS00029">
    <property type="entry name" value="Radical_SAM"/>
    <property type="match status" value="1"/>
</dbReference>
<dbReference type="EMBL" id="PGCK01000011">
    <property type="protein sequence ID" value="MCD1295811.1"/>
    <property type="molecule type" value="Genomic_DNA"/>
</dbReference>
<dbReference type="Proteomes" id="UP001320159">
    <property type="component" value="Unassembled WGS sequence"/>
</dbReference>
<organism evidence="5 6">
    <name type="scientific">Methanooceanicella nereidis</name>
    <dbReference type="NCBI Taxonomy" id="2052831"/>
    <lineage>
        <taxon>Archaea</taxon>
        <taxon>Methanobacteriati</taxon>
        <taxon>Methanobacteriota</taxon>
        <taxon>Stenosarchaea group</taxon>
        <taxon>Methanomicrobia</taxon>
        <taxon>Methanocellales</taxon>
        <taxon>Methanocellaceae</taxon>
        <taxon>Methanooceanicella</taxon>
    </lineage>
</organism>
<evidence type="ECO:0000256" key="1">
    <source>
        <dbReference type="ARBA" id="ARBA00022691"/>
    </source>
</evidence>
<evidence type="ECO:0000256" key="4">
    <source>
        <dbReference type="ARBA" id="ARBA00023014"/>
    </source>
</evidence>
<gene>
    <name evidence="5" type="ORF">CUJ83_12470</name>
</gene>
<accession>A0AAP2W884</accession>
<protein>
    <submittedName>
        <fullName evidence="5">Radical SAM protein</fullName>
    </submittedName>
</protein>
<dbReference type="SUPFAM" id="SSF102114">
    <property type="entry name" value="Radical SAM enzymes"/>
    <property type="match status" value="1"/>
</dbReference>
<dbReference type="Gene3D" id="1.10.150.320">
    <property type="entry name" value="Photosystem II 12 kDa extrinsic protein"/>
    <property type="match status" value="1"/>
</dbReference>
<dbReference type="GO" id="GO:0003824">
    <property type="term" value="F:catalytic activity"/>
    <property type="evidence" value="ECO:0007669"/>
    <property type="project" value="InterPro"/>
</dbReference>
<keyword evidence="3" id="KW-0408">Iron</keyword>
<evidence type="ECO:0000313" key="5">
    <source>
        <dbReference type="EMBL" id="MCD1295811.1"/>
    </source>
</evidence>
<dbReference type="GO" id="GO:0051536">
    <property type="term" value="F:iron-sulfur cluster binding"/>
    <property type="evidence" value="ECO:0007669"/>
    <property type="project" value="UniProtKB-KW"/>
</dbReference>
<proteinExistence type="predicted"/>
<keyword evidence="6" id="KW-1185">Reference proteome</keyword>
<keyword evidence="4" id="KW-0411">Iron-sulfur</keyword>
<keyword evidence="1" id="KW-0949">S-adenosyl-L-methionine</keyword>
<dbReference type="AlphaFoldDB" id="A0AAP2W884"/>
<comment type="caution">
    <text evidence="5">The sequence shown here is derived from an EMBL/GenBank/DDBJ whole genome shotgun (WGS) entry which is preliminary data.</text>
</comment>
<evidence type="ECO:0000313" key="6">
    <source>
        <dbReference type="Proteomes" id="UP001320159"/>
    </source>
</evidence>
<dbReference type="InterPro" id="IPR058240">
    <property type="entry name" value="rSAM_sf"/>
</dbReference>
<reference evidence="5 6" key="1">
    <citation type="submission" date="2017-11" db="EMBL/GenBank/DDBJ databases">
        <title>Isolation and Characterization of Family Methanocellaceae Species from Potential Methane Hydrate Area Offshore Southwestern Taiwan.</title>
        <authorList>
            <person name="Zhang W.-L."/>
            <person name="Chen W.-C."/>
            <person name="Lai M.-C."/>
            <person name="Chen S.-C."/>
        </authorList>
    </citation>
    <scope>NUCLEOTIDE SEQUENCE [LARGE SCALE GENOMIC DNA]</scope>
    <source>
        <strain evidence="5 6">CWC-04</strain>
    </source>
</reference>
<dbReference type="GO" id="GO:0046872">
    <property type="term" value="F:metal ion binding"/>
    <property type="evidence" value="ECO:0007669"/>
    <property type="project" value="UniProtKB-KW"/>
</dbReference>
<keyword evidence="2" id="KW-0479">Metal-binding</keyword>
<dbReference type="RefSeq" id="WP_230742667.1">
    <property type="nucleotide sequence ID" value="NZ_PGCK01000011.1"/>
</dbReference>
<dbReference type="SFLD" id="SFLDG01102">
    <property type="entry name" value="Uncharacterised_Radical_SAM_Su"/>
    <property type="match status" value="1"/>
</dbReference>
<sequence>MGEKYFSLDERVKILSEGTKYDSCNQAGVCHTFTPDGRCIQLYKTLMTNRCSGECLYCPNRCGREVTRTSLAPDEIIKITWDLYRKNSIEGLFLTSGVLKDPEYTSQKQLEIIRTLREQGFNGYIHVRLMPGVPRDVMNEISLYANKFGVNAETTCDSRYSEICPNFDYGIDVLRRMGWTNDLVKERRSEMAYGERIIGANDTQFVVGASCEPDKEIILTIDRFMENYGLRRPYFMSFDPVPDTPLSDRSAVPLWREIRLYQASYLMKDYGMKSADIDLVLDDNGNLLNEDPKMVYAKHNRDIFPLDINEAGYNELLLVPGIGPVTARRIITSRPIENFVQLMNIGVVLKRARPFIKVGKKFQSSLEAFV</sequence>